<keyword evidence="14" id="KW-1185">Reference proteome</keyword>
<keyword evidence="3" id="KW-0813">Transport</keyword>
<evidence type="ECO:0008006" key="15">
    <source>
        <dbReference type="Google" id="ProtNLM"/>
    </source>
</evidence>
<dbReference type="GO" id="GO:0015293">
    <property type="term" value="F:symporter activity"/>
    <property type="evidence" value="ECO:0007669"/>
    <property type="project" value="TreeGrafter"/>
</dbReference>
<dbReference type="STRING" id="188477.A0A3S0ZVW7"/>
<gene>
    <name evidence="13" type="ORF">EGW08_004201</name>
</gene>
<organism evidence="13 14">
    <name type="scientific">Elysia chlorotica</name>
    <name type="common">Eastern emerald elysia</name>
    <name type="synonym">Sea slug</name>
    <dbReference type="NCBI Taxonomy" id="188477"/>
    <lineage>
        <taxon>Eukaryota</taxon>
        <taxon>Metazoa</taxon>
        <taxon>Spiralia</taxon>
        <taxon>Lophotrochozoa</taxon>
        <taxon>Mollusca</taxon>
        <taxon>Gastropoda</taxon>
        <taxon>Heterobranchia</taxon>
        <taxon>Euthyneura</taxon>
        <taxon>Panpulmonata</taxon>
        <taxon>Sacoglossa</taxon>
        <taxon>Placobranchoidea</taxon>
        <taxon>Plakobranchidae</taxon>
        <taxon>Elysia</taxon>
    </lineage>
</organism>
<comment type="similarity">
    <text evidence="2 11">Belongs to the sodium:solute symporter (SSF) (TC 2.A.21) family.</text>
</comment>
<dbReference type="GO" id="GO:0005886">
    <property type="term" value="C:plasma membrane"/>
    <property type="evidence" value="ECO:0007669"/>
    <property type="project" value="UniProtKB-SubCell"/>
</dbReference>
<dbReference type="PANTHER" id="PTHR42985:SF40">
    <property type="entry name" value="LD47995P-RELATED"/>
    <property type="match status" value="1"/>
</dbReference>
<feature type="transmembrane region" description="Helical" evidence="12">
    <location>
        <begin position="201"/>
        <end position="220"/>
    </location>
</feature>
<evidence type="ECO:0000256" key="6">
    <source>
        <dbReference type="ARBA" id="ARBA00022989"/>
    </source>
</evidence>
<feature type="transmembrane region" description="Helical" evidence="12">
    <location>
        <begin position="375"/>
        <end position="396"/>
    </location>
</feature>
<name>A0A3S0ZVW7_ELYCH</name>
<evidence type="ECO:0000256" key="7">
    <source>
        <dbReference type="ARBA" id="ARBA00023053"/>
    </source>
</evidence>
<evidence type="ECO:0000313" key="14">
    <source>
        <dbReference type="Proteomes" id="UP000271974"/>
    </source>
</evidence>
<comment type="caution">
    <text evidence="13">The sequence shown here is derived from an EMBL/GenBank/DDBJ whole genome shotgun (WGS) entry which is preliminary data.</text>
</comment>
<comment type="subcellular location">
    <subcellularLocation>
        <location evidence="1">Cell membrane</location>
        <topology evidence="1">Multi-pass membrane protein</topology>
    </subcellularLocation>
</comment>
<evidence type="ECO:0000256" key="3">
    <source>
        <dbReference type="ARBA" id="ARBA00022448"/>
    </source>
</evidence>
<dbReference type="GO" id="GO:0006814">
    <property type="term" value="P:sodium ion transport"/>
    <property type="evidence" value="ECO:0007669"/>
    <property type="project" value="UniProtKB-KW"/>
</dbReference>
<feature type="transmembrane region" description="Helical" evidence="12">
    <location>
        <begin position="241"/>
        <end position="267"/>
    </location>
</feature>
<dbReference type="InterPro" id="IPR038377">
    <property type="entry name" value="Na/Glc_symporter_sf"/>
</dbReference>
<keyword evidence="10" id="KW-0739">Sodium transport</keyword>
<dbReference type="Pfam" id="PF00474">
    <property type="entry name" value="SSF"/>
    <property type="match status" value="1"/>
</dbReference>
<evidence type="ECO:0000256" key="9">
    <source>
        <dbReference type="ARBA" id="ARBA00023136"/>
    </source>
</evidence>
<keyword evidence="4" id="KW-1003">Cell membrane</keyword>
<feature type="transmembrane region" description="Helical" evidence="12">
    <location>
        <begin position="403"/>
        <end position="421"/>
    </location>
</feature>
<dbReference type="PANTHER" id="PTHR42985">
    <property type="entry name" value="SODIUM-COUPLED MONOCARBOXYLATE TRANSPORTER"/>
    <property type="match status" value="1"/>
</dbReference>
<keyword evidence="6 12" id="KW-1133">Transmembrane helix</keyword>
<dbReference type="EMBL" id="RQTK01000094">
    <property type="protein sequence ID" value="RUS88035.1"/>
    <property type="molecule type" value="Genomic_DNA"/>
</dbReference>
<evidence type="ECO:0000256" key="4">
    <source>
        <dbReference type="ARBA" id="ARBA00022475"/>
    </source>
</evidence>
<evidence type="ECO:0000256" key="1">
    <source>
        <dbReference type="ARBA" id="ARBA00004651"/>
    </source>
</evidence>
<feature type="transmembrane region" description="Helical" evidence="12">
    <location>
        <begin position="156"/>
        <end position="181"/>
    </location>
</feature>
<proteinExistence type="inferred from homology"/>
<accession>A0A3S0ZVW7</accession>
<keyword evidence="7" id="KW-0915">Sodium</keyword>
<feature type="transmembrane region" description="Helical" evidence="12">
    <location>
        <begin position="122"/>
        <end position="144"/>
    </location>
</feature>
<evidence type="ECO:0000256" key="12">
    <source>
        <dbReference type="SAM" id="Phobius"/>
    </source>
</evidence>
<keyword evidence="9 12" id="KW-0472">Membrane</keyword>
<evidence type="ECO:0000256" key="2">
    <source>
        <dbReference type="ARBA" id="ARBA00006434"/>
    </source>
</evidence>
<evidence type="ECO:0000256" key="5">
    <source>
        <dbReference type="ARBA" id="ARBA00022692"/>
    </source>
</evidence>
<evidence type="ECO:0000256" key="10">
    <source>
        <dbReference type="ARBA" id="ARBA00023201"/>
    </source>
</evidence>
<reference evidence="13 14" key="1">
    <citation type="submission" date="2019-01" db="EMBL/GenBank/DDBJ databases">
        <title>A draft genome assembly of the solar-powered sea slug Elysia chlorotica.</title>
        <authorList>
            <person name="Cai H."/>
            <person name="Li Q."/>
            <person name="Fang X."/>
            <person name="Li J."/>
            <person name="Curtis N.E."/>
            <person name="Altenburger A."/>
            <person name="Shibata T."/>
            <person name="Feng M."/>
            <person name="Maeda T."/>
            <person name="Schwartz J.A."/>
            <person name="Shigenobu S."/>
            <person name="Lundholm N."/>
            <person name="Nishiyama T."/>
            <person name="Yang H."/>
            <person name="Hasebe M."/>
            <person name="Li S."/>
            <person name="Pierce S.K."/>
            <person name="Wang J."/>
        </authorList>
    </citation>
    <scope>NUCLEOTIDE SEQUENCE [LARGE SCALE GENOMIC DNA]</scope>
    <source>
        <strain evidence="13">EC2010</strain>
        <tissue evidence="13">Whole organism of an adult</tissue>
    </source>
</reference>
<dbReference type="InterPro" id="IPR001734">
    <property type="entry name" value="Na/solute_symporter"/>
</dbReference>
<dbReference type="InterPro" id="IPR051163">
    <property type="entry name" value="Sodium:Solute_Symporter_SSF"/>
</dbReference>
<sequence length="576" mass="63014">MSKEEYLFGGRRMSAIPVCLSLFATFQSAISLLGLPAEVYSYGSMFVYSMVAISLAALLAVESVVPLLYPLKLTSVYQYLALRYKSKFVSKFGATIGILTTLSYMTMALVSPALALETTADIPLWLSIVVIGGVGTVYTTLGGIKSVIWTDVIQAFFMFIGVFTVLIKGFIDVGVVNVWNINKATGRLVLDEVSLDPRTRHTVWNLSFGYIVFVYAGHFTQSSVQRILSTKSIQSAKRVHLFTVPLTVIYYTSLLMTGLVIAAYFHISRCDPLTAGYIKNSNQMMPYFILITLRFLPGFAGLYISSVFSGALSTLSSGINSLAANTVDIFLPRCLRGKSDFAITSTVKIIVCLYGCASIGLAYMAKDFQGPVSQINYTIIGASVGAQLGLFMLGAIFPQANHIGAIVGSCAGLIVSAWQAFGALKFGHPTKPLPRPPADRCVPENTTMLSTPTTFFPLSTSTEYSLQVNETEQWMPSEVFKPLTTTADNLILSSSTGSLGDENRGFSMYDLSYIWNPVIGVFVTVLVGLITSVVIDTFMSKKTRPEAKYIFPFCRRFWYSGRDVVNTEMATSEFDQ</sequence>
<evidence type="ECO:0000256" key="11">
    <source>
        <dbReference type="RuleBase" id="RU362091"/>
    </source>
</evidence>
<dbReference type="Gene3D" id="1.20.1730.10">
    <property type="entry name" value="Sodium/glucose cotransporter"/>
    <property type="match status" value="1"/>
</dbReference>
<dbReference type="NCBIfam" id="TIGR00813">
    <property type="entry name" value="sss"/>
    <property type="match status" value="1"/>
</dbReference>
<keyword evidence="5 12" id="KW-0812">Transmembrane</keyword>
<feature type="transmembrane region" description="Helical" evidence="12">
    <location>
        <begin position="287"/>
        <end position="312"/>
    </location>
</feature>
<dbReference type="OrthoDB" id="10366521at2759"/>
<feature type="transmembrane region" description="Helical" evidence="12">
    <location>
        <begin position="341"/>
        <end position="363"/>
    </location>
</feature>
<feature type="transmembrane region" description="Helical" evidence="12">
    <location>
        <begin position="12"/>
        <end position="33"/>
    </location>
</feature>
<dbReference type="Proteomes" id="UP000271974">
    <property type="component" value="Unassembled WGS sequence"/>
</dbReference>
<protein>
    <recommendedName>
        <fullName evidence="15">Sodium-dependent multivitamin transporter</fullName>
    </recommendedName>
</protein>
<feature type="transmembrane region" description="Helical" evidence="12">
    <location>
        <begin position="92"/>
        <end position="116"/>
    </location>
</feature>
<feature type="transmembrane region" description="Helical" evidence="12">
    <location>
        <begin position="45"/>
        <end position="71"/>
    </location>
</feature>
<keyword evidence="8" id="KW-0406">Ion transport</keyword>
<dbReference type="AlphaFoldDB" id="A0A3S0ZVW7"/>
<feature type="transmembrane region" description="Helical" evidence="12">
    <location>
        <begin position="513"/>
        <end position="535"/>
    </location>
</feature>
<evidence type="ECO:0000313" key="13">
    <source>
        <dbReference type="EMBL" id="RUS88035.1"/>
    </source>
</evidence>
<evidence type="ECO:0000256" key="8">
    <source>
        <dbReference type="ARBA" id="ARBA00023065"/>
    </source>
</evidence>
<dbReference type="PROSITE" id="PS50283">
    <property type="entry name" value="NA_SOLUT_SYMP_3"/>
    <property type="match status" value="1"/>
</dbReference>